<accession>A0A2A2ZN86</accession>
<evidence type="ECO:0000313" key="2">
    <source>
        <dbReference type="EMBL" id="PBA27944.1"/>
    </source>
</evidence>
<dbReference type="InterPro" id="IPR050627">
    <property type="entry name" value="Nitroreductase/BluB"/>
</dbReference>
<feature type="domain" description="Nitroreductase" evidence="1">
    <location>
        <begin position="40"/>
        <end position="239"/>
    </location>
</feature>
<name>A0A2A2ZN86_MYCAV</name>
<comment type="caution">
    <text evidence="2">The sequence shown here is derived from an EMBL/GenBank/DDBJ whole genome shotgun (WGS) entry which is preliminary data.</text>
</comment>
<gene>
    <name evidence="2" type="ORF">CKJ66_04930</name>
</gene>
<sequence length="265" mass="29392">MDQPITASPIEHTAVIAPEQEEEVTRPPAGDLYDVMRTMRAMRRLKPDPVPRELIERLIQAASWAPSGGNSQGTRYVVVDDRTQIARIAPLWRRAERFYVTAQADARPPGVSPKQYQRTVGAAQYLADHFEDVPALIVVCCDVSSMMDNWLDNIAAVARAFGKLGIRRALTGGANFGKFGRLSIAASVYPAVENLLLAARQSGLGASLTTWHLLFERELKDILGIPSNVRTFAIVPIGYPLGRFGPVNRAPVDHFLQWNHWQQPN</sequence>
<dbReference type="AlphaFoldDB" id="A0A2A2ZN86"/>
<evidence type="ECO:0000313" key="3">
    <source>
        <dbReference type="Proteomes" id="UP000217768"/>
    </source>
</evidence>
<dbReference type="EMBL" id="NSFD01000005">
    <property type="protein sequence ID" value="PBA27944.1"/>
    <property type="molecule type" value="Genomic_DNA"/>
</dbReference>
<dbReference type="Proteomes" id="UP000217768">
    <property type="component" value="Unassembled WGS sequence"/>
</dbReference>
<dbReference type="PANTHER" id="PTHR23026">
    <property type="entry name" value="NADPH NITROREDUCTASE"/>
    <property type="match status" value="1"/>
</dbReference>
<dbReference type="RefSeq" id="WP_095795032.1">
    <property type="nucleotide sequence ID" value="NZ_NSFD01000005.1"/>
</dbReference>
<dbReference type="Gene3D" id="3.40.109.10">
    <property type="entry name" value="NADH Oxidase"/>
    <property type="match status" value="1"/>
</dbReference>
<reference evidence="2 3" key="1">
    <citation type="submission" date="2017-08" db="EMBL/GenBank/DDBJ databases">
        <title>Phylogenetic analysis of Mycobacterium avium complex whole genomes.</title>
        <authorList>
            <person name="Caverly L.J."/>
            <person name="Spilker T."/>
            <person name="Lipuma J."/>
        </authorList>
    </citation>
    <scope>NUCLEOTIDE SEQUENCE [LARGE SCALE GENOMIC DNA]</scope>
    <source>
        <strain evidence="2 3">FLAC0165</strain>
    </source>
</reference>
<dbReference type="GO" id="GO:0016491">
    <property type="term" value="F:oxidoreductase activity"/>
    <property type="evidence" value="ECO:0007669"/>
    <property type="project" value="InterPro"/>
</dbReference>
<organism evidence="2 3">
    <name type="scientific">Mycobacterium avium</name>
    <dbReference type="NCBI Taxonomy" id="1764"/>
    <lineage>
        <taxon>Bacteria</taxon>
        <taxon>Bacillati</taxon>
        <taxon>Actinomycetota</taxon>
        <taxon>Actinomycetes</taxon>
        <taxon>Mycobacteriales</taxon>
        <taxon>Mycobacteriaceae</taxon>
        <taxon>Mycobacterium</taxon>
        <taxon>Mycobacterium avium complex (MAC)</taxon>
    </lineage>
</organism>
<evidence type="ECO:0000259" key="1">
    <source>
        <dbReference type="Pfam" id="PF00881"/>
    </source>
</evidence>
<dbReference type="InterPro" id="IPR029479">
    <property type="entry name" value="Nitroreductase"/>
</dbReference>
<dbReference type="PANTHER" id="PTHR23026:SF123">
    <property type="entry name" value="NAD(P)H NITROREDUCTASE RV3131-RELATED"/>
    <property type="match status" value="1"/>
</dbReference>
<dbReference type="Pfam" id="PF00881">
    <property type="entry name" value="Nitroreductase"/>
    <property type="match status" value="1"/>
</dbReference>
<dbReference type="SUPFAM" id="SSF55469">
    <property type="entry name" value="FMN-dependent nitroreductase-like"/>
    <property type="match status" value="1"/>
</dbReference>
<proteinExistence type="predicted"/>
<dbReference type="InterPro" id="IPR000415">
    <property type="entry name" value="Nitroreductase-like"/>
</dbReference>
<protein>
    <submittedName>
        <fullName evidence="2">Nitroreductase</fullName>
    </submittedName>
</protein>
<dbReference type="CDD" id="cd02062">
    <property type="entry name" value="Nitro_FMN_reductase"/>
    <property type="match status" value="1"/>
</dbReference>